<name>A0ABR2EQ82_9ROSI</name>
<proteinExistence type="predicted"/>
<organism evidence="1 2">
    <name type="scientific">Hibiscus sabdariffa</name>
    <name type="common">roselle</name>
    <dbReference type="NCBI Taxonomy" id="183260"/>
    <lineage>
        <taxon>Eukaryota</taxon>
        <taxon>Viridiplantae</taxon>
        <taxon>Streptophyta</taxon>
        <taxon>Embryophyta</taxon>
        <taxon>Tracheophyta</taxon>
        <taxon>Spermatophyta</taxon>
        <taxon>Magnoliopsida</taxon>
        <taxon>eudicotyledons</taxon>
        <taxon>Gunneridae</taxon>
        <taxon>Pentapetalae</taxon>
        <taxon>rosids</taxon>
        <taxon>malvids</taxon>
        <taxon>Malvales</taxon>
        <taxon>Malvaceae</taxon>
        <taxon>Malvoideae</taxon>
        <taxon>Hibiscus</taxon>
    </lineage>
</organism>
<evidence type="ECO:0000313" key="1">
    <source>
        <dbReference type="EMBL" id="KAK8562801.1"/>
    </source>
</evidence>
<dbReference type="EMBL" id="JBBPBM010000012">
    <property type="protein sequence ID" value="KAK8562801.1"/>
    <property type="molecule type" value="Genomic_DNA"/>
</dbReference>
<accession>A0ABR2EQ82</accession>
<dbReference type="Proteomes" id="UP001472677">
    <property type="component" value="Unassembled WGS sequence"/>
</dbReference>
<reference evidence="1 2" key="1">
    <citation type="journal article" date="2024" name="G3 (Bethesda)">
        <title>Genome assembly of Hibiscus sabdariffa L. provides insights into metabolisms of medicinal natural products.</title>
        <authorList>
            <person name="Kim T."/>
        </authorList>
    </citation>
    <scope>NUCLEOTIDE SEQUENCE [LARGE SCALE GENOMIC DNA]</scope>
    <source>
        <strain evidence="1">TK-2024</strain>
        <tissue evidence="1">Old leaves</tissue>
    </source>
</reference>
<protein>
    <submittedName>
        <fullName evidence="1">Uncharacterized protein</fullName>
    </submittedName>
</protein>
<gene>
    <name evidence="1" type="ORF">V6N12_010871</name>
</gene>
<keyword evidence="2" id="KW-1185">Reference proteome</keyword>
<comment type="caution">
    <text evidence="1">The sequence shown here is derived from an EMBL/GenBank/DDBJ whole genome shotgun (WGS) entry which is preliminary data.</text>
</comment>
<evidence type="ECO:0000313" key="2">
    <source>
        <dbReference type="Proteomes" id="UP001472677"/>
    </source>
</evidence>
<sequence length="129" mass="14787">MEIFLGNKRHSTSRESVASLLDPDKENSRNIIQNRQEPNHLYKEFRVNLCRFEDQCITKKANLGIGRNEPVRPSVSFSDVKSLIMEDNESTQKVLFSDVKSVIMEDTESKPEIGPNQKKLLFCSVMLKA</sequence>